<dbReference type="EMBL" id="JADEYS010000017">
    <property type="protein sequence ID" value="MBE9398746.1"/>
    <property type="molecule type" value="Genomic_DNA"/>
</dbReference>
<name>A0A8J7KB36_9GAMM</name>
<feature type="binding site" evidence="1">
    <location>
        <position position="10"/>
    </location>
    <ligand>
        <name>Zn(2+)</name>
        <dbReference type="ChEBI" id="CHEBI:29105"/>
    </ligand>
</feature>
<evidence type="ECO:0000259" key="4">
    <source>
        <dbReference type="Pfam" id="PF21302"/>
    </source>
</evidence>
<dbReference type="InterPro" id="IPR048647">
    <property type="entry name" value="RlmA_N"/>
</dbReference>
<dbReference type="InterPro" id="IPR029063">
    <property type="entry name" value="SAM-dependent_MTases_sf"/>
</dbReference>
<dbReference type="InterPro" id="IPR041698">
    <property type="entry name" value="Methyltransf_25"/>
</dbReference>
<feature type="binding site" evidence="2">
    <location>
        <position position="189"/>
    </location>
    <ligand>
        <name>S-adenosyl-L-methionine</name>
        <dbReference type="ChEBI" id="CHEBI:59789"/>
    </ligand>
</feature>
<keyword evidence="6" id="KW-1185">Reference proteome</keyword>
<protein>
    <submittedName>
        <fullName evidence="5">Methyltransferase domain-containing protein</fullName>
    </submittedName>
</protein>
<dbReference type="GO" id="GO:0046872">
    <property type="term" value="F:metal ion binding"/>
    <property type="evidence" value="ECO:0007669"/>
    <property type="project" value="UniProtKB-KW"/>
</dbReference>
<evidence type="ECO:0000256" key="2">
    <source>
        <dbReference type="PIRSR" id="PIRSR018249-2"/>
    </source>
</evidence>
<dbReference type="Pfam" id="PF21302">
    <property type="entry name" value="Zn_ribbon_RlmA"/>
    <property type="match status" value="1"/>
</dbReference>
<feature type="domain" description="23S rRNA (guanine(745)-N(1))-methyltransferase N-terminal" evidence="4">
    <location>
        <begin position="6"/>
        <end position="48"/>
    </location>
</feature>
<dbReference type="SUPFAM" id="SSF53335">
    <property type="entry name" value="S-adenosyl-L-methionine-dependent methyltransferases"/>
    <property type="match status" value="1"/>
</dbReference>
<dbReference type="Pfam" id="PF13649">
    <property type="entry name" value="Methyltransf_25"/>
    <property type="match status" value="1"/>
</dbReference>
<organism evidence="5 6">
    <name type="scientific">Pontibacterium sinense</name>
    <dbReference type="NCBI Taxonomy" id="2781979"/>
    <lineage>
        <taxon>Bacteria</taxon>
        <taxon>Pseudomonadati</taxon>
        <taxon>Pseudomonadota</taxon>
        <taxon>Gammaproteobacteria</taxon>
        <taxon>Oceanospirillales</taxon>
        <taxon>Oceanospirillaceae</taxon>
        <taxon>Pontibacterium</taxon>
    </lineage>
</organism>
<dbReference type="GO" id="GO:0032259">
    <property type="term" value="P:methylation"/>
    <property type="evidence" value="ECO:0007669"/>
    <property type="project" value="UniProtKB-KW"/>
</dbReference>
<evidence type="ECO:0000259" key="3">
    <source>
        <dbReference type="Pfam" id="PF13649"/>
    </source>
</evidence>
<proteinExistence type="predicted"/>
<sequence length="277" mass="30841">MTALLTCPVCQSDLSRQDKNLCCAQGHSFDRAKQGYWNLLLSHKKKSKDPGDNAGMVQSRRAFLDQGHYAQLSDQVNQLILANLPADTAQILDMGCGEGFYTAALEQALINAGRQDQLIGLDISKHAVKAACTRSKGIEWLVASGANIPVPESNLDVLTVLFSRLMPEAFAKPLKQDGLLLLAWTGEQHLIELRELIYDEVRPSGYDPVKQLEPLFELQSITDVNYGFALHDNPSIQTLLGMTPHSQRMAQAKREQFAQLEQLNLTLDVKLGLFRRR</sequence>
<feature type="binding site" evidence="1">
    <location>
        <position position="23"/>
    </location>
    <ligand>
        <name>Zn(2+)</name>
        <dbReference type="ChEBI" id="CHEBI:29105"/>
    </ligand>
</feature>
<keyword evidence="5" id="KW-0808">Transferase</keyword>
<evidence type="ECO:0000313" key="5">
    <source>
        <dbReference type="EMBL" id="MBE9398746.1"/>
    </source>
</evidence>
<dbReference type="RefSeq" id="WP_193954437.1">
    <property type="nucleotide sequence ID" value="NZ_JADEYS010000017.1"/>
</dbReference>
<gene>
    <name evidence="5" type="ORF">IOQ59_15915</name>
</gene>
<dbReference type="PIRSF" id="PIRSF018249">
    <property type="entry name" value="MyrA_prd"/>
    <property type="match status" value="1"/>
</dbReference>
<dbReference type="AlphaFoldDB" id="A0A8J7KB36"/>
<evidence type="ECO:0000313" key="6">
    <source>
        <dbReference type="Proteomes" id="UP000640333"/>
    </source>
</evidence>
<keyword evidence="2" id="KW-0949">S-adenosyl-L-methionine</keyword>
<dbReference type="GO" id="GO:0008168">
    <property type="term" value="F:methyltransferase activity"/>
    <property type="evidence" value="ECO:0007669"/>
    <property type="project" value="UniProtKB-KW"/>
</dbReference>
<feature type="binding site" evidence="1">
    <location>
        <position position="27"/>
    </location>
    <ligand>
        <name>Zn(2+)</name>
        <dbReference type="ChEBI" id="CHEBI:29105"/>
    </ligand>
</feature>
<feature type="binding site" evidence="1">
    <location>
        <position position="7"/>
    </location>
    <ligand>
        <name>Zn(2+)</name>
        <dbReference type="ChEBI" id="CHEBI:29105"/>
    </ligand>
</feature>
<feature type="domain" description="Methyltransferase" evidence="3">
    <location>
        <begin position="91"/>
        <end position="163"/>
    </location>
</feature>
<dbReference type="Proteomes" id="UP000640333">
    <property type="component" value="Unassembled WGS sequence"/>
</dbReference>
<keyword evidence="1" id="KW-0479">Metal-binding</keyword>
<accession>A0A8J7KB36</accession>
<keyword evidence="1" id="KW-0862">Zinc</keyword>
<reference evidence="5" key="1">
    <citation type="submission" date="2020-10" db="EMBL/GenBank/DDBJ databases">
        <title>Bacterium isolated from coastal waters sediment.</title>
        <authorList>
            <person name="Chen R.-J."/>
            <person name="Lu D.-C."/>
            <person name="Zhu K.-L."/>
            <person name="Du Z.-J."/>
        </authorList>
    </citation>
    <scope>NUCLEOTIDE SEQUENCE</scope>
    <source>
        <strain evidence="5">N1Y112</strain>
    </source>
</reference>
<keyword evidence="5" id="KW-0489">Methyltransferase</keyword>
<evidence type="ECO:0000256" key="1">
    <source>
        <dbReference type="PIRSR" id="PIRSR018249-1"/>
    </source>
</evidence>
<dbReference type="Gene3D" id="3.40.50.150">
    <property type="entry name" value="Vaccinia Virus protein VP39"/>
    <property type="match status" value="1"/>
</dbReference>
<dbReference type="InterPro" id="IPR016718">
    <property type="entry name" value="rRNA_m1G-MeTrfase_A_prd"/>
</dbReference>
<comment type="caution">
    <text evidence="5">The sequence shown here is derived from an EMBL/GenBank/DDBJ whole genome shotgun (WGS) entry which is preliminary data.</text>
</comment>
<feature type="binding site" evidence="2">
    <location>
        <begin position="98"/>
        <end position="99"/>
    </location>
    <ligand>
        <name>S-adenosyl-L-methionine</name>
        <dbReference type="ChEBI" id="CHEBI:59789"/>
    </ligand>
</feature>
<feature type="binding site" evidence="2">
    <location>
        <position position="69"/>
    </location>
    <ligand>
        <name>S-adenosyl-L-methionine</name>
        <dbReference type="ChEBI" id="CHEBI:59789"/>
    </ligand>
</feature>